<dbReference type="EMBL" id="JNBR01000626">
    <property type="protein sequence ID" value="OQR90447.1"/>
    <property type="molecule type" value="Genomic_DNA"/>
</dbReference>
<comment type="caution">
    <text evidence="9">The sequence shown here is derived from an EMBL/GenBank/DDBJ whole genome shotgun (WGS) entry which is preliminary data.</text>
</comment>
<name>A0A1V9YXR3_ACHHY</name>
<reference evidence="9 10" key="1">
    <citation type="journal article" date="2014" name="Genome Biol. Evol.">
        <title>The secreted proteins of Achlya hypogyna and Thraustotheca clavata identify the ancestral oomycete secretome and reveal gene acquisitions by horizontal gene transfer.</title>
        <authorList>
            <person name="Misner I."/>
            <person name="Blouin N."/>
            <person name="Leonard G."/>
            <person name="Richards T.A."/>
            <person name="Lane C.E."/>
        </authorList>
    </citation>
    <scope>NUCLEOTIDE SEQUENCE [LARGE SCALE GENOMIC DNA]</scope>
    <source>
        <strain evidence="9 10">ATCC 48635</strain>
    </source>
</reference>
<dbReference type="SMART" id="SM00184">
    <property type="entry name" value="RING"/>
    <property type="match status" value="1"/>
</dbReference>
<dbReference type="InterPro" id="IPR001841">
    <property type="entry name" value="Znf_RING"/>
</dbReference>
<evidence type="ECO:0000259" key="8">
    <source>
        <dbReference type="PROSITE" id="PS50195"/>
    </source>
</evidence>
<dbReference type="CDD" id="cd06093">
    <property type="entry name" value="PX_domain"/>
    <property type="match status" value="1"/>
</dbReference>
<dbReference type="STRING" id="1202772.A0A1V9YXR3"/>
<evidence type="ECO:0000256" key="1">
    <source>
        <dbReference type="ARBA" id="ARBA00004287"/>
    </source>
</evidence>
<dbReference type="GO" id="GO:0005829">
    <property type="term" value="C:cytosol"/>
    <property type="evidence" value="ECO:0007669"/>
    <property type="project" value="GOC"/>
</dbReference>
<organism evidence="9 10">
    <name type="scientific">Achlya hypogyna</name>
    <name type="common">Oomycete</name>
    <name type="synonym">Protoachlya hypogyna</name>
    <dbReference type="NCBI Taxonomy" id="1202772"/>
    <lineage>
        <taxon>Eukaryota</taxon>
        <taxon>Sar</taxon>
        <taxon>Stramenopiles</taxon>
        <taxon>Oomycota</taxon>
        <taxon>Saprolegniomycetes</taxon>
        <taxon>Saprolegniales</taxon>
        <taxon>Achlyaceae</taxon>
        <taxon>Achlya</taxon>
    </lineage>
</organism>
<dbReference type="PROSITE" id="PS00518">
    <property type="entry name" value="ZF_RING_1"/>
    <property type="match status" value="1"/>
</dbReference>
<dbReference type="GO" id="GO:0006886">
    <property type="term" value="P:intracellular protein transport"/>
    <property type="evidence" value="ECO:0007669"/>
    <property type="project" value="TreeGrafter"/>
</dbReference>
<dbReference type="Proteomes" id="UP000243579">
    <property type="component" value="Unassembled WGS sequence"/>
</dbReference>
<dbReference type="GO" id="GO:0034498">
    <property type="term" value="P:early endosome to Golgi transport"/>
    <property type="evidence" value="ECO:0007669"/>
    <property type="project" value="TreeGrafter"/>
</dbReference>
<dbReference type="InterPro" id="IPR001683">
    <property type="entry name" value="PX_dom"/>
</dbReference>
<evidence type="ECO:0000256" key="6">
    <source>
        <dbReference type="SAM" id="Coils"/>
    </source>
</evidence>
<dbReference type="InterPro" id="IPR017907">
    <property type="entry name" value="Znf_RING_CS"/>
</dbReference>
<dbReference type="SUPFAM" id="SSF64268">
    <property type="entry name" value="PX domain"/>
    <property type="match status" value="1"/>
</dbReference>
<evidence type="ECO:0000256" key="3">
    <source>
        <dbReference type="ARBA" id="ARBA00022771"/>
    </source>
</evidence>
<accession>A0A1V9YXR3</accession>
<evidence type="ECO:0000256" key="2">
    <source>
        <dbReference type="ARBA" id="ARBA00022723"/>
    </source>
</evidence>
<keyword evidence="4" id="KW-0862">Zinc</keyword>
<keyword evidence="10" id="KW-1185">Reference proteome</keyword>
<dbReference type="InterPro" id="IPR036871">
    <property type="entry name" value="PX_dom_sf"/>
</dbReference>
<dbReference type="PANTHER" id="PTHR46571:SF1">
    <property type="entry name" value="SORTING NEXIN-8"/>
    <property type="match status" value="1"/>
</dbReference>
<dbReference type="SUPFAM" id="SSF57850">
    <property type="entry name" value="RING/U-box"/>
    <property type="match status" value="1"/>
</dbReference>
<dbReference type="GO" id="GO:0008270">
    <property type="term" value="F:zinc ion binding"/>
    <property type="evidence" value="ECO:0007669"/>
    <property type="project" value="UniProtKB-KW"/>
</dbReference>
<dbReference type="PANTHER" id="PTHR46571">
    <property type="entry name" value="SORTING NEXIN-8"/>
    <property type="match status" value="1"/>
</dbReference>
<evidence type="ECO:0000259" key="7">
    <source>
        <dbReference type="PROSITE" id="PS50089"/>
    </source>
</evidence>
<dbReference type="GO" id="GO:0031901">
    <property type="term" value="C:early endosome membrane"/>
    <property type="evidence" value="ECO:0007669"/>
    <property type="project" value="TreeGrafter"/>
</dbReference>
<evidence type="ECO:0000313" key="9">
    <source>
        <dbReference type="EMBL" id="OQR90447.1"/>
    </source>
</evidence>
<dbReference type="SMART" id="SM00312">
    <property type="entry name" value="PX"/>
    <property type="match status" value="1"/>
</dbReference>
<sequence length="671" mass="74207">MATPSDEEWKELLYSSLECEICNLPYDNTDEHTPRLLSCGHTFCQSCLGGWGITTASHGHSGSNIITCPSCRRETAVGREGLPKNFEVLRIRDELEQWTSERLAAFRAHSDGIIKEKEAIAREAEQAAQIAQQKADQAAEHARALQHQVAINARERQAALEAAEAAQNGAREAISLAEKLQNETDDLKRQVQLDALQLQQIKKDASTSSAIAADLESKANALQAQVDRVKSQLLLHSGKQDPTRMVVLVCDPITVGSWLLPYTRYTVICIANENGAMDSMLAAKDWIYSSPKLGYGLQLSVNLSSQVNASVRVYRRYSDFVWLHDALCVSFPGLFVPFLPGKQFFNGHADFVLERMRALQAFLREILRNPVLSRCDDARAFLLYSTEELEKYKLANAPAAEADLAVVVAAPKKKSHGHSSWLRTGASTGQWAWGAVSSLTSSAAKLVSTTAGLGEEEAMLEVDSEHAWLQLRRKSYEQLCHMYEKAAEKGEIHLRCQRKQAADLVEFGALMGRMAKLDEGIVKRSQSLYQFQARIEGELRGFGAELKGVADISEHAVQETLRMQVLQLGAIEEAFGRVKAKQDTVDQLEQVLATHGHDVNVRDQVLAKLPGAKTGLEGLRSSVVGQLKELEPTRSTFVARSLAKCCEDLLTLSVESRVAWETLRQRLQGAD</sequence>
<dbReference type="PROSITE" id="PS50089">
    <property type="entry name" value="ZF_RING_2"/>
    <property type="match status" value="1"/>
</dbReference>
<dbReference type="GO" id="GO:0035091">
    <property type="term" value="F:phosphatidylinositol binding"/>
    <property type="evidence" value="ECO:0007669"/>
    <property type="project" value="InterPro"/>
</dbReference>
<keyword evidence="6" id="KW-0175">Coiled coil</keyword>
<feature type="domain" description="PX" evidence="8">
    <location>
        <begin position="243"/>
        <end position="389"/>
    </location>
</feature>
<feature type="domain" description="RING-type" evidence="7">
    <location>
        <begin position="19"/>
        <end position="72"/>
    </location>
</feature>
<dbReference type="PROSITE" id="PS50195">
    <property type="entry name" value="PX"/>
    <property type="match status" value="1"/>
</dbReference>
<dbReference type="AlphaFoldDB" id="A0A1V9YXR3"/>
<dbReference type="OrthoDB" id="6270329at2759"/>
<dbReference type="InterPro" id="IPR027370">
    <property type="entry name" value="Znf-RING_euk"/>
</dbReference>
<dbReference type="Gene3D" id="3.30.1520.10">
    <property type="entry name" value="Phox-like domain"/>
    <property type="match status" value="1"/>
</dbReference>
<comment type="subcellular location">
    <subcellularLocation>
        <location evidence="1">Membrane</location>
        <topology evidence="1">Peripheral membrane protein</topology>
        <orientation evidence="1">Cytoplasmic side</orientation>
    </subcellularLocation>
</comment>
<gene>
    <name evidence="9" type="ORF">ACHHYP_05508</name>
</gene>
<dbReference type="InterPro" id="IPR013083">
    <property type="entry name" value="Znf_RING/FYVE/PHD"/>
</dbReference>
<dbReference type="InterPro" id="IPR028662">
    <property type="entry name" value="SNX8/Mvp1"/>
</dbReference>
<protein>
    <recommendedName>
        <fullName evidence="11">PX domain-containing protein</fullName>
    </recommendedName>
</protein>
<evidence type="ECO:0000313" key="10">
    <source>
        <dbReference type="Proteomes" id="UP000243579"/>
    </source>
</evidence>
<keyword evidence="3 5" id="KW-0863">Zinc-finger</keyword>
<dbReference type="Gene3D" id="3.30.40.10">
    <property type="entry name" value="Zinc/RING finger domain, C3HC4 (zinc finger)"/>
    <property type="match status" value="1"/>
</dbReference>
<dbReference type="Pfam" id="PF13445">
    <property type="entry name" value="zf-RING_UBOX"/>
    <property type="match status" value="1"/>
</dbReference>
<evidence type="ECO:0008006" key="11">
    <source>
        <dbReference type="Google" id="ProtNLM"/>
    </source>
</evidence>
<feature type="coiled-coil region" evidence="6">
    <location>
        <begin position="114"/>
        <end position="232"/>
    </location>
</feature>
<dbReference type="Pfam" id="PF00787">
    <property type="entry name" value="PX"/>
    <property type="match status" value="1"/>
</dbReference>
<evidence type="ECO:0000256" key="5">
    <source>
        <dbReference type="PROSITE-ProRule" id="PRU00175"/>
    </source>
</evidence>
<evidence type="ECO:0000256" key="4">
    <source>
        <dbReference type="ARBA" id="ARBA00022833"/>
    </source>
</evidence>
<keyword evidence="2" id="KW-0479">Metal-binding</keyword>
<proteinExistence type="predicted"/>